<dbReference type="PANTHER" id="PTHR42941">
    <property type="entry name" value="SLL1037 PROTEIN"/>
    <property type="match status" value="1"/>
</dbReference>
<dbReference type="InterPro" id="IPR011852">
    <property type="entry name" value="TRAP_TAXI"/>
</dbReference>
<dbReference type="Proteomes" id="UP000664218">
    <property type="component" value="Unassembled WGS sequence"/>
</dbReference>
<sequence length="318" mass="33562">MKKGFMKIMGLILASTTVLAACGNKGTVVKLATGGNTGTYYSYGTAVGQIIGGKEDISFNIQSTGASKANIQLIDAGEVDMAIVQNDVMDYAYNGTDLFMEDGAVTGFSAMAAVYAEVVQIVANPSSGITSIADLKGKSVSVGDAGSGVEFNAKQILDAYGITFEDINKQNLSFSASADAYKDGKIDAFFATAGAPTNAIMDLVTSKDITILDIDDEVAKTLMESYPFYTVYDIPGGTYTGVEEDVTTLAVKATFIVSNDLDEDTVYSMTKALFENKDEITSAHAKGKELSEAYAVDGISIPFHKGAEKYFKEAGALK</sequence>
<feature type="signal peptide" evidence="1">
    <location>
        <begin position="1"/>
        <end position="20"/>
    </location>
</feature>
<feature type="chain" id="PRO_5036952940" evidence="1">
    <location>
        <begin position="21"/>
        <end position="318"/>
    </location>
</feature>
<keyword evidence="1" id="KW-0732">Signal</keyword>
<dbReference type="EMBL" id="JAFNJU010000008">
    <property type="protein sequence ID" value="MBO1265605.1"/>
    <property type="molecule type" value="Genomic_DNA"/>
</dbReference>
<dbReference type="Pfam" id="PF16868">
    <property type="entry name" value="NMT1_3"/>
    <property type="match status" value="1"/>
</dbReference>
<protein>
    <submittedName>
        <fullName evidence="2">TAXI family TRAP transporter solute-binding subunit</fullName>
    </submittedName>
</protein>
<accession>A0A939KLE6</accession>
<dbReference type="PROSITE" id="PS51257">
    <property type="entry name" value="PROKAR_LIPOPROTEIN"/>
    <property type="match status" value="1"/>
</dbReference>
<dbReference type="AlphaFoldDB" id="A0A939KLE6"/>
<evidence type="ECO:0000313" key="3">
    <source>
        <dbReference type="Proteomes" id="UP000664218"/>
    </source>
</evidence>
<gene>
    <name evidence="2" type="ORF">J3A84_11220</name>
</gene>
<dbReference type="RefSeq" id="WP_207600126.1">
    <property type="nucleotide sequence ID" value="NZ_JAFNJU010000008.1"/>
</dbReference>
<dbReference type="SUPFAM" id="SSF53850">
    <property type="entry name" value="Periplasmic binding protein-like II"/>
    <property type="match status" value="1"/>
</dbReference>
<evidence type="ECO:0000256" key="1">
    <source>
        <dbReference type="SAM" id="SignalP"/>
    </source>
</evidence>
<reference evidence="2" key="1">
    <citation type="submission" date="2021-03" db="EMBL/GenBank/DDBJ databases">
        <title>Proteiniclasticum marinus sp. nov., isolated from tidal flat sediment.</title>
        <authorList>
            <person name="Namirimu T."/>
            <person name="Yang J.-A."/>
            <person name="Yang S.-H."/>
            <person name="Kim Y.-J."/>
            <person name="Kwon K.K."/>
        </authorList>
    </citation>
    <scope>NUCLEOTIDE SEQUENCE</scope>
    <source>
        <strain evidence="2">SCR006</strain>
    </source>
</reference>
<organism evidence="2 3">
    <name type="scientific">Proteiniclasticum aestuarii</name>
    <dbReference type="NCBI Taxonomy" id="2817862"/>
    <lineage>
        <taxon>Bacteria</taxon>
        <taxon>Bacillati</taxon>
        <taxon>Bacillota</taxon>
        <taxon>Clostridia</taxon>
        <taxon>Eubacteriales</taxon>
        <taxon>Clostridiaceae</taxon>
        <taxon>Proteiniclasticum</taxon>
    </lineage>
</organism>
<evidence type="ECO:0000313" key="2">
    <source>
        <dbReference type="EMBL" id="MBO1265605.1"/>
    </source>
</evidence>
<dbReference type="NCBIfam" id="TIGR02122">
    <property type="entry name" value="TRAP_TAXI"/>
    <property type="match status" value="1"/>
</dbReference>
<dbReference type="PANTHER" id="PTHR42941:SF1">
    <property type="entry name" value="SLL1037 PROTEIN"/>
    <property type="match status" value="1"/>
</dbReference>
<keyword evidence="3" id="KW-1185">Reference proteome</keyword>
<dbReference type="CDD" id="cd13567">
    <property type="entry name" value="PBP2_TtGluBP"/>
    <property type="match status" value="1"/>
</dbReference>
<name>A0A939KLE6_9CLOT</name>
<proteinExistence type="predicted"/>
<dbReference type="Gene3D" id="3.40.190.10">
    <property type="entry name" value="Periplasmic binding protein-like II"/>
    <property type="match status" value="2"/>
</dbReference>
<comment type="caution">
    <text evidence="2">The sequence shown here is derived from an EMBL/GenBank/DDBJ whole genome shotgun (WGS) entry which is preliminary data.</text>
</comment>